<dbReference type="PATRIC" id="fig|1229521.3.peg.388"/>
<name>W9VAE9_9GAMM</name>
<dbReference type="PANTHER" id="PTHR32089:SF112">
    <property type="entry name" value="LYSOZYME-LIKE PROTEIN-RELATED"/>
    <property type="match status" value="1"/>
</dbReference>
<keyword evidence="2" id="KW-0997">Cell inner membrane</keyword>
<dbReference type="PROSITE" id="PS50192">
    <property type="entry name" value="T_SNARE"/>
    <property type="match status" value="1"/>
</dbReference>
<keyword evidence="6" id="KW-0175">Coiled coil</keyword>
<evidence type="ECO:0000256" key="3">
    <source>
        <dbReference type="ARBA" id="ARBA00023224"/>
    </source>
</evidence>
<gene>
    <name evidence="10" type="primary">mcp1</name>
    <name evidence="10" type="ORF">D791_00380</name>
</gene>
<keyword evidence="2" id="KW-1003">Cell membrane</keyword>
<sequence length="559" mass="60029">MPKIRLTTLLATSFSGVAIILLIVGFLGIRAELSMSKDITNIGEVRLQSVALLNQLNVERLRIRTQTLDVLRYTVYSDQAKTTLKDVLEVRQDSWNTINKLISQYASIPKSTQEEQQNFEQLQLLISVWRQHYETLETGMKSMVLANSQRDYLSPYLEYREAYNAMLPASRALGDLLDNLSDQNLSIANTTVEQATSSAKNAIILTSIIVAFGFIIALVAGLSITRYVMRLIGGEPSEVNEIVRRVAAGDLTVKIQLKSGDNTSILAAFSSMVITLRNIMSEITQAALHVTAAAEELSSSSAQTNAQVQLQQSEMTQVATAMNEMAATVADVAKNATAAASAANASRNEADKGMRIVSDVVSAINTLATNIDQASQSMTGLVKDSEQIGSVLEVIQSIAEQTNLLALNAAIEAARAGDQGRGFAVVADEVRSLASRTQSSTEDIHKRIGQLQHSSSSAATLMQTSKHQGEQSVVQANQAGEALQAITAAVMTIDSMNAQIATAAEQQSSVAEEINQNINNVSQSIEETASAASQVTAASQELASLSAQLQQSVQQFKLS</sequence>
<reference evidence="10 11" key="2">
    <citation type="journal article" date="2015" name="Syst. Appl. Microbiol.">
        <title>Nitrincola nitratireducens sp. nov. isolated from a haloalkaline crater lake.</title>
        <authorList>
            <person name="Singh A."/>
            <person name="Vaidya B."/>
            <person name="Tanuku N.R."/>
            <person name="Pinnaka A.K."/>
        </authorList>
    </citation>
    <scope>NUCLEOTIDE SEQUENCE [LARGE SCALE GENOMIC DNA]</scope>
    <source>
        <strain evidence="10 11">AK23</strain>
    </source>
</reference>
<dbReference type="SUPFAM" id="SSF58104">
    <property type="entry name" value="Methyl-accepting chemotaxis protein (MCP) signaling domain"/>
    <property type="match status" value="1"/>
</dbReference>
<accession>W9VAE9</accession>
<keyword evidence="3 5" id="KW-0807">Transducer</keyword>
<dbReference type="Proteomes" id="UP000019464">
    <property type="component" value="Unassembled WGS sequence"/>
</dbReference>
<feature type="domain" description="T-SNARE coiled-coil homology" evidence="9">
    <location>
        <begin position="473"/>
        <end position="535"/>
    </location>
</feature>
<evidence type="ECO:0000259" key="9">
    <source>
        <dbReference type="PROSITE" id="PS50192"/>
    </source>
</evidence>
<dbReference type="AlphaFoldDB" id="W9VAE9"/>
<feature type="coiled-coil region" evidence="6">
    <location>
        <begin position="511"/>
        <end position="555"/>
    </location>
</feature>
<comment type="subcellular location">
    <subcellularLocation>
        <location evidence="1">Cell inner membrane</location>
        <topology evidence="1">Multi-pass membrane protein</topology>
    </subcellularLocation>
</comment>
<evidence type="ECO:0000313" key="11">
    <source>
        <dbReference type="Proteomes" id="UP000019464"/>
    </source>
</evidence>
<keyword evidence="7" id="KW-1133">Transmembrane helix</keyword>
<feature type="domain" description="Methyl-accepting transducer" evidence="8">
    <location>
        <begin position="286"/>
        <end position="522"/>
    </location>
</feature>
<feature type="transmembrane region" description="Helical" evidence="7">
    <location>
        <begin position="202"/>
        <end position="224"/>
    </location>
</feature>
<dbReference type="PRINTS" id="PR00260">
    <property type="entry name" value="CHEMTRNSDUCR"/>
</dbReference>
<feature type="transmembrane region" description="Helical" evidence="7">
    <location>
        <begin position="6"/>
        <end position="29"/>
    </location>
</feature>
<dbReference type="SMART" id="SM00283">
    <property type="entry name" value="MA"/>
    <property type="match status" value="1"/>
</dbReference>
<dbReference type="FunFam" id="1.10.287.950:FF:000001">
    <property type="entry name" value="Methyl-accepting chemotaxis sensory transducer"/>
    <property type="match status" value="1"/>
</dbReference>
<evidence type="ECO:0000313" key="10">
    <source>
        <dbReference type="EMBL" id="EXJ13032.1"/>
    </source>
</evidence>
<dbReference type="PANTHER" id="PTHR32089">
    <property type="entry name" value="METHYL-ACCEPTING CHEMOTAXIS PROTEIN MCPB"/>
    <property type="match status" value="1"/>
</dbReference>
<dbReference type="Pfam" id="PF00015">
    <property type="entry name" value="MCPsignal"/>
    <property type="match status" value="1"/>
</dbReference>
<dbReference type="InterPro" id="IPR004090">
    <property type="entry name" value="Chemotax_Me-accpt_rcpt"/>
</dbReference>
<proteinExistence type="inferred from homology"/>
<evidence type="ECO:0000256" key="7">
    <source>
        <dbReference type="SAM" id="Phobius"/>
    </source>
</evidence>
<dbReference type="EMBL" id="AONB01000001">
    <property type="protein sequence ID" value="EXJ13032.1"/>
    <property type="molecule type" value="Genomic_DNA"/>
</dbReference>
<dbReference type="OrthoDB" id="2489132at2"/>
<dbReference type="GO" id="GO:0006935">
    <property type="term" value="P:chemotaxis"/>
    <property type="evidence" value="ECO:0007669"/>
    <property type="project" value="InterPro"/>
</dbReference>
<dbReference type="STRING" id="1229521.D791_00380"/>
<evidence type="ECO:0000256" key="1">
    <source>
        <dbReference type="ARBA" id="ARBA00004429"/>
    </source>
</evidence>
<evidence type="ECO:0000256" key="4">
    <source>
        <dbReference type="ARBA" id="ARBA00029447"/>
    </source>
</evidence>
<dbReference type="GO" id="GO:0005886">
    <property type="term" value="C:plasma membrane"/>
    <property type="evidence" value="ECO:0007669"/>
    <property type="project" value="UniProtKB-SubCell"/>
</dbReference>
<organism evidence="10 11">
    <name type="scientific">Nitrincola nitratireducens</name>
    <dbReference type="NCBI Taxonomy" id="1229521"/>
    <lineage>
        <taxon>Bacteria</taxon>
        <taxon>Pseudomonadati</taxon>
        <taxon>Pseudomonadota</taxon>
        <taxon>Gammaproteobacteria</taxon>
        <taxon>Oceanospirillales</taxon>
        <taxon>Oceanospirillaceae</taxon>
        <taxon>Nitrincola</taxon>
    </lineage>
</organism>
<dbReference type="GO" id="GO:0007165">
    <property type="term" value="P:signal transduction"/>
    <property type="evidence" value="ECO:0007669"/>
    <property type="project" value="UniProtKB-KW"/>
</dbReference>
<evidence type="ECO:0000256" key="6">
    <source>
        <dbReference type="SAM" id="Coils"/>
    </source>
</evidence>
<reference evidence="11" key="1">
    <citation type="submission" date="2012-11" db="EMBL/GenBank/DDBJ databases">
        <authorList>
            <person name="Singh A."/>
            <person name="Pinnaka A.K."/>
            <person name="Vaidya B."/>
        </authorList>
    </citation>
    <scope>NUCLEOTIDE SEQUENCE [LARGE SCALE GENOMIC DNA]</scope>
    <source>
        <strain evidence="11">AK23</strain>
    </source>
</reference>
<dbReference type="CDD" id="cd11386">
    <property type="entry name" value="MCP_signal"/>
    <property type="match status" value="1"/>
</dbReference>
<dbReference type="GO" id="GO:0004888">
    <property type="term" value="F:transmembrane signaling receptor activity"/>
    <property type="evidence" value="ECO:0007669"/>
    <property type="project" value="InterPro"/>
</dbReference>
<keyword evidence="11" id="KW-1185">Reference proteome</keyword>
<dbReference type="InterPro" id="IPR000727">
    <property type="entry name" value="T_SNARE_dom"/>
</dbReference>
<dbReference type="InterPro" id="IPR004089">
    <property type="entry name" value="MCPsignal_dom"/>
</dbReference>
<keyword evidence="7" id="KW-0472">Membrane</keyword>
<comment type="caution">
    <text evidence="10">The sequence shown here is derived from an EMBL/GenBank/DDBJ whole genome shotgun (WGS) entry which is preliminary data.</text>
</comment>
<dbReference type="Gene3D" id="1.10.287.950">
    <property type="entry name" value="Methyl-accepting chemotaxis protein"/>
    <property type="match status" value="1"/>
</dbReference>
<dbReference type="RefSeq" id="WP_036506915.1">
    <property type="nucleotide sequence ID" value="NZ_AONB01000001.1"/>
</dbReference>
<evidence type="ECO:0000256" key="2">
    <source>
        <dbReference type="ARBA" id="ARBA00022519"/>
    </source>
</evidence>
<evidence type="ECO:0000259" key="8">
    <source>
        <dbReference type="PROSITE" id="PS50111"/>
    </source>
</evidence>
<dbReference type="Pfam" id="PF12729">
    <property type="entry name" value="4HB_MCP_1"/>
    <property type="match status" value="1"/>
</dbReference>
<evidence type="ECO:0000256" key="5">
    <source>
        <dbReference type="PROSITE-ProRule" id="PRU00284"/>
    </source>
</evidence>
<dbReference type="PROSITE" id="PS50111">
    <property type="entry name" value="CHEMOTAXIS_TRANSDUC_2"/>
    <property type="match status" value="1"/>
</dbReference>
<dbReference type="InterPro" id="IPR024478">
    <property type="entry name" value="HlyB_4HB_MCP"/>
</dbReference>
<keyword evidence="7" id="KW-0812">Transmembrane</keyword>
<comment type="similarity">
    <text evidence="4">Belongs to the methyl-accepting chemotaxis (MCP) protein family.</text>
</comment>
<protein>
    <submittedName>
        <fullName evidence="10">Methyl-accepting chemotaxis protein 1</fullName>
    </submittedName>
</protein>